<sequence>MKRFGSVLLIGILMLVALAGCGQKSQQDVVDALDKKLNEMDSYKVNAKMTLETGEEPQRYDVEIWYQKPSYYRVELKNATKEQSQIILRNDEGVFVLTPALNKSFRFQSNWPENGSQAYLYNTLVSDILNDSSAGFEAKDNDYVFTTKTNYQNKNLSKQSIKLNKKDLAPETVTIMNQDLKPLVNIEFSNMKFNASFDKGAFDMERNMTAAQLEVPVIAATNEPFEVVYPMYEPQGTGLTDEKEVATDKVILTFTGEKSFTLIEEKSKAALETSAPVSVGEGEPVDLGFTMGVMTESTVSWNHNGVDFFLASDDLSIDEMVSVARSVYGTTEIK</sequence>
<dbReference type="InterPro" id="IPR052944">
    <property type="entry name" value="Sporulation_related"/>
</dbReference>
<dbReference type="PANTHER" id="PTHR37507">
    <property type="entry name" value="SPORULATION PROTEIN YDCC"/>
    <property type="match status" value="1"/>
</dbReference>
<name>A0ABU0K8Z5_9BACL</name>
<evidence type="ECO:0000313" key="2">
    <source>
        <dbReference type="EMBL" id="MDQ0484976.1"/>
    </source>
</evidence>
<dbReference type="PROSITE" id="PS51257">
    <property type="entry name" value="PROKAR_LIPOPROTEIN"/>
    <property type="match status" value="1"/>
</dbReference>
<accession>A0ABU0K8Z5</accession>
<gene>
    <name evidence="2" type="ORF">QO000_003980</name>
</gene>
<dbReference type="InterPro" id="IPR029046">
    <property type="entry name" value="LolA/LolB/LppX"/>
</dbReference>
<evidence type="ECO:0000313" key="3">
    <source>
        <dbReference type="Proteomes" id="UP001226720"/>
    </source>
</evidence>
<reference evidence="2" key="1">
    <citation type="submission" date="2023-07" db="EMBL/GenBank/DDBJ databases">
        <title>Genomic Encyclopedia of Type Strains, Phase IV (KMG-IV): sequencing the most valuable type-strain genomes for metagenomic binning, comparative biology and taxonomic classification.</title>
        <authorList>
            <person name="Goeker M."/>
        </authorList>
    </citation>
    <scope>NUCLEOTIDE SEQUENCE [LARGE SCALE GENOMIC DNA]</scope>
    <source>
        <strain evidence="2">JSM 076093</strain>
    </source>
</reference>
<dbReference type="RefSeq" id="WP_301552998.1">
    <property type="nucleotide sequence ID" value="NZ_JAQRMZ010000014.1"/>
</dbReference>
<dbReference type="Proteomes" id="UP001226720">
    <property type="component" value="Unassembled WGS sequence"/>
</dbReference>
<organism evidence="2 3">
    <name type="scientific">Guptibacillus hwajinpoensis</name>
    <dbReference type="NCBI Taxonomy" id="208199"/>
    <lineage>
        <taxon>Bacteria</taxon>
        <taxon>Bacillati</taxon>
        <taxon>Bacillota</taxon>
        <taxon>Bacilli</taxon>
        <taxon>Bacillales</taxon>
        <taxon>Guptibacillaceae</taxon>
        <taxon>Guptibacillus</taxon>
    </lineage>
</organism>
<keyword evidence="2" id="KW-0449">Lipoprotein</keyword>
<dbReference type="Gene3D" id="2.50.20.10">
    <property type="entry name" value="Lipoprotein localisation LolA/LolB/LppX"/>
    <property type="match status" value="1"/>
</dbReference>
<proteinExistence type="predicted"/>
<keyword evidence="3" id="KW-1185">Reference proteome</keyword>
<protein>
    <submittedName>
        <fullName evidence="2">Outer membrane lipoprotein-sorting protein</fullName>
    </submittedName>
</protein>
<dbReference type="EMBL" id="JAUSWM010000012">
    <property type="protein sequence ID" value="MDQ0484976.1"/>
    <property type="molecule type" value="Genomic_DNA"/>
</dbReference>
<dbReference type="PANTHER" id="PTHR37507:SF2">
    <property type="entry name" value="SPORULATION PROTEIN YDCC"/>
    <property type="match status" value="1"/>
</dbReference>
<feature type="signal peptide" evidence="1">
    <location>
        <begin position="1"/>
        <end position="19"/>
    </location>
</feature>
<dbReference type="SUPFAM" id="SSF89392">
    <property type="entry name" value="Prokaryotic lipoproteins and lipoprotein localization factors"/>
    <property type="match status" value="1"/>
</dbReference>
<dbReference type="GeneID" id="301328748"/>
<feature type="chain" id="PRO_5045291003" evidence="1">
    <location>
        <begin position="20"/>
        <end position="334"/>
    </location>
</feature>
<comment type="caution">
    <text evidence="2">The sequence shown here is derived from an EMBL/GenBank/DDBJ whole genome shotgun (WGS) entry which is preliminary data.</text>
</comment>
<evidence type="ECO:0000256" key="1">
    <source>
        <dbReference type="SAM" id="SignalP"/>
    </source>
</evidence>
<keyword evidence="1" id="KW-0732">Signal</keyword>